<keyword evidence="6" id="KW-1185">Reference proteome</keyword>
<dbReference type="Pfam" id="PF00472">
    <property type="entry name" value="RF-1"/>
    <property type="match status" value="1"/>
</dbReference>
<reference evidence="5 6" key="1">
    <citation type="submission" date="2024-01" db="EMBL/GenBank/DDBJ databases">
        <title>Genome assemblies of Stephania.</title>
        <authorList>
            <person name="Yang L."/>
        </authorList>
    </citation>
    <scope>NUCLEOTIDE SEQUENCE [LARGE SCALE GENOMIC DNA]</scope>
    <source>
        <strain evidence="5">YNDBR</strain>
        <tissue evidence="5">Leaf</tissue>
    </source>
</reference>
<dbReference type="GO" id="GO:0003747">
    <property type="term" value="F:translation release factor activity"/>
    <property type="evidence" value="ECO:0007669"/>
    <property type="project" value="InterPro"/>
</dbReference>
<dbReference type="Gene3D" id="3.30.70.1660">
    <property type="match status" value="1"/>
</dbReference>
<evidence type="ECO:0000313" key="6">
    <source>
        <dbReference type="Proteomes" id="UP001420932"/>
    </source>
</evidence>
<dbReference type="GO" id="GO:0009658">
    <property type="term" value="P:chloroplast organization"/>
    <property type="evidence" value="ECO:0007669"/>
    <property type="project" value="TreeGrafter"/>
</dbReference>
<evidence type="ECO:0000256" key="3">
    <source>
        <dbReference type="SAM" id="MobiDB-lite"/>
    </source>
</evidence>
<gene>
    <name evidence="5" type="ORF">Syun_028915</name>
</gene>
<comment type="caution">
    <text evidence="5">The sequence shown here is derived from an EMBL/GenBank/DDBJ whole genome shotgun (WGS) entry which is preliminary data.</text>
</comment>
<dbReference type="InterPro" id="IPR000352">
    <property type="entry name" value="Pep_chain_release_fac_I"/>
</dbReference>
<dbReference type="InterPro" id="IPR050057">
    <property type="entry name" value="Prokaryotic/Mito_RF"/>
</dbReference>
<dbReference type="AlphaFoldDB" id="A0AAP0HJC3"/>
<sequence>MNGSDGSGEDGDNDDHGDERRGGLVVSTPDCGAERGKGIADEKDFDGEFEPGTSALIDDESLEDIAIEKFDENLVISSSDQLVGGVGNLADVCRNSETAEHHEGLDFGKEVKLGGSCWKLSRIFSQHSTLKNGGSFSDGDDELQTSNRAQSNLQRLLLPQNTHQTIPPLSTFTDSQTPDQSRRLYGGALFDHEAGIGGKDVEGIIVFPTESWRPSSARERVESKSAGGMKLVFGLRYSERNSWKYTPVSSSEAEKGGFKKFVMEIKGNCVYSKLKYEFSVHRVQRVPQTEAQGRVHTSTVTVAIMPEADEVEVVIDPKDIELTTARSGGAGGQNVNKVETAIDLFHKPTGIRIFCT</sequence>
<dbReference type="GO" id="GO:0032544">
    <property type="term" value="P:plastid translation"/>
    <property type="evidence" value="ECO:0007669"/>
    <property type="project" value="TreeGrafter"/>
</dbReference>
<dbReference type="InterPro" id="IPR005139">
    <property type="entry name" value="PCRF"/>
</dbReference>
<proteinExistence type="inferred from homology"/>
<comment type="similarity">
    <text evidence="1">Belongs to the prokaryotic/mitochondrial release factor family.</text>
</comment>
<name>A0AAP0HJC3_9MAGN</name>
<evidence type="ECO:0000256" key="1">
    <source>
        <dbReference type="ARBA" id="ARBA00010835"/>
    </source>
</evidence>
<dbReference type="GO" id="GO:0010027">
    <property type="term" value="P:thylakoid membrane organization"/>
    <property type="evidence" value="ECO:0007669"/>
    <property type="project" value="TreeGrafter"/>
</dbReference>
<organism evidence="5 6">
    <name type="scientific">Stephania yunnanensis</name>
    <dbReference type="NCBI Taxonomy" id="152371"/>
    <lineage>
        <taxon>Eukaryota</taxon>
        <taxon>Viridiplantae</taxon>
        <taxon>Streptophyta</taxon>
        <taxon>Embryophyta</taxon>
        <taxon>Tracheophyta</taxon>
        <taxon>Spermatophyta</taxon>
        <taxon>Magnoliopsida</taxon>
        <taxon>Ranunculales</taxon>
        <taxon>Menispermaceae</taxon>
        <taxon>Menispermoideae</taxon>
        <taxon>Cissampelideae</taxon>
        <taxon>Stephania</taxon>
    </lineage>
</organism>
<accession>A0AAP0HJC3</accession>
<dbReference type="SMART" id="SM00937">
    <property type="entry name" value="PCRF"/>
    <property type="match status" value="1"/>
</dbReference>
<feature type="region of interest" description="Disordered" evidence="3">
    <location>
        <begin position="1"/>
        <end position="48"/>
    </location>
</feature>
<protein>
    <recommendedName>
        <fullName evidence="4">Prokaryotic-type class I peptide chain release factors domain-containing protein</fullName>
    </recommendedName>
</protein>
<dbReference type="PANTHER" id="PTHR43804">
    <property type="entry name" value="LD18447P"/>
    <property type="match status" value="1"/>
</dbReference>
<dbReference type="Proteomes" id="UP001420932">
    <property type="component" value="Unassembled WGS sequence"/>
</dbReference>
<dbReference type="PANTHER" id="PTHR43804:SF8">
    <property type="entry name" value="PEPTIDE CHAIN RELEASE FACTOR APG3, CHLOROPLASTIC"/>
    <property type="match status" value="1"/>
</dbReference>
<dbReference type="SUPFAM" id="SSF75620">
    <property type="entry name" value="Release factor"/>
    <property type="match status" value="1"/>
</dbReference>
<feature type="compositionally biased region" description="Acidic residues" evidence="3">
    <location>
        <begin position="7"/>
        <end position="16"/>
    </location>
</feature>
<dbReference type="EMBL" id="JBBNAF010000013">
    <property type="protein sequence ID" value="KAK9086521.1"/>
    <property type="molecule type" value="Genomic_DNA"/>
</dbReference>
<evidence type="ECO:0000313" key="5">
    <source>
        <dbReference type="EMBL" id="KAK9086521.1"/>
    </source>
</evidence>
<keyword evidence="2" id="KW-0648">Protein biosynthesis</keyword>
<evidence type="ECO:0000259" key="4">
    <source>
        <dbReference type="PROSITE" id="PS00745"/>
    </source>
</evidence>
<feature type="compositionally biased region" description="Basic and acidic residues" evidence="3">
    <location>
        <begin position="32"/>
        <end position="42"/>
    </location>
</feature>
<dbReference type="PROSITE" id="PS00745">
    <property type="entry name" value="RF_PROK_I"/>
    <property type="match status" value="1"/>
</dbReference>
<dbReference type="Gene3D" id="3.30.160.20">
    <property type="match status" value="1"/>
</dbReference>
<dbReference type="Pfam" id="PF03462">
    <property type="entry name" value="PCRF"/>
    <property type="match status" value="1"/>
</dbReference>
<dbReference type="InterPro" id="IPR045853">
    <property type="entry name" value="Pep_chain_release_fac_I_sf"/>
</dbReference>
<feature type="domain" description="Prokaryotic-type class I peptide chain release factors" evidence="4">
    <location>
        <begin position="326"/>
        <end position="342"/>
    </location>
</feature>
<dbReference type="GO" id="GO:0009507">
    <property type="term" value="C:chloroplast"/>
    <property type="evidence" value="ECO:0007669"/>
    <property type="project" value="TreeGrafter"/>
</dbReference>
<evidence type="ECO:0000256" key="2">
    <source>
        <dbReference type="ARBA" id="ARBA00022917"/>
    </source>
</evidence>